<evidence type="ECO:0000256" key="3">
    <source>
        <dbReference type="ARBA" id="ARBA00022898"/>
    </source>
</evidence>
<dbReference type="EMBL" id="PXYW01000050">
    <property type="protein sequence ID" value="PSR32170.1"/>
    <property type="molecule type" value="Genomic_DNA"/>
</dbReference>
<dbReference type="SUPFAM" id="SSF53383">
    <property type="entry name" value="PLP-dependent transferases"/>
    <property type="match status" value="1"/>
</dbReference>
<dbReference type="CDD" id="cd00614">
    <property type="entry name" value="CGS_like"/>
    <property type="match status" value="1"/>
</dbReference>
<comment type="cofactor">
    <cofactor evidence="1 5">
        <name>pyridoxal 5'-phosphate</name>
        <dbReference type="ChEBI" id="CHEBI:597326"/>
    </cofactor>
</comment>
<evidence type="ECO:0000256" key="2">
    <source>
        <dbReference type="ARBA" id="ARBA00009077"/>
    </source>
</evidence>
<organism evidence="6 7">
    <name type="scientific">Sulfobacillus benefaciens</name>
    <dbReference type="NCBI Taxonomy" id="453960"/>
    <lineage>
        <taxon>Bacteria</taxon>
        <taxon>Bacillati</taxon>
        <taxon>Bacillota</taxon>
        <taxon>Clostridia</taxon>
        <taxon>Eubacteriales</taxon>
        <taxon>Clostridiales Family XVII. Incertae Sedis</taxon>
        <taxon>Sulfobacillus</taxon>
    </lineage>
</organism>
<accession>A0A2T2XCG2</accession>
<evidence type="ECO:0000256" key="4">
    <source>
        <dbReference type="PIRSR" id="PIRSR001434-2"/>
    </source>
</evidence>
<dbReference type="InterPro" id="IPR015424">
    <property type="entry name" value="PyrdxlP-dep_Trfase"/>
</dbReference>
<name>A0A2T2XCG2_9FIRM</name>
<evidence type="ECO:0000313" key="6">
    <source>
        <dbReference type="EMBL" id="PSR32170.1"/>
    </source>
</evidence>
<dbReference type="GO" id="GO:0030170">
    <property type="term" value="F:pyridoxal phosphate binding"/>
    <property type="evidence" value="ECO:0007669"/>
    <property type="project" value="InterPro"/>
</dbReference>
<dbReference type="PIRSF" id="PIRSF001434">
    <property type="entry name" value="CGS"/>
    <property type="match status" value="1"/>
</dbReference>
<dbReference type="PANTHER" id="PTHR11808">
    <property type="entry name" value="TRANS-SULFURATION ENZYME FAMILY MEMBER"/>
    <property type="match status" value="1"/>
</dbReference>
<feature type="modified residue" description="N6-(pyridoxal phosphate)lysine" evidence="4">
    <location>
        <position position="199"/>
    </location>
</feature>
<dbReference type="GO" id="GO:0004123">
    <property type="term" value="F:cystathionine gamma-lyase activity"/>
    <property type="evidence" value="ECO:0007669"/>
    <property type="project" value="TreeGrafter"/>
</dbReference>
<dbReference type="FunFam" id="3.90.1150.10:FF:000008">
    <property type="entry name" value="Cystathionine gamma-synthase"/>
    <property type="match status" value="1"/>
</dbReference>
<reference evidence="6 7" key="1">
    <citation type="journal article" date="2014" name="BMC Genomics">
        <title>Comparison of environmental and isolate Sulfobacillus genomes reveals diverse carbon, sulfur, nitrogen, and hydrogen metabolisms.</title>
        <authorList>
            <person name="Justice N.B."/>
            <person name="Norman A."/>
            <person name="Brown C.T."/>
            <person name="Singh A."/>
            <person name="Thomas B.C."/>
            <person name="Banfield J.F."/>
        </authorList>
    </citation>
    <scope>NUCLEOTIDE SEQUENCE [LARGE SCALE GENOMIC DNA]</scope>
    <source>
        <strain evidence="6">AMDSBA4</strain>
    </source>
</reference>
<dbReference type="PROSITE" id="PS00868">
    <property type="entry name" value="CYS_MET_METAB_PP"/>
    <property type="match status" value="1"/>
</dbReference>
<evidence type="ECO:0000313" key="7">
    <source>
        <dbReference type="Proteomes" id="UP000242972"/>
    </source>
</evidence>
<evidence type="ECO:0000256" key="5">
    <source>
        <dbReference type="RuleBase" id="RU362118"/>
    </source>
</evidence>
<protein>
    <submittedName>
        <fullName evidence="6">Cystathionine gamma-synthase</fullName>
    </submittedName>
</protein>
<dbReference type="InterPro" id="IPR054542">
    <property type="entry name" value="Cys_met_metab_PP"/>
</dbReference>
<dbReference type="GO" id="GO:0003962">
    <property type="term" value="F:cystathionine gamma-synthase activity"/>
    <property type="evidence" value="ECO:0007669"/>
    <property type="project" value="TreeGrafter"/>
</dbReference>
<sequence length="389" mass="42211">MDTTLHGFTTRAIHVGQAPDPATGATIVPIYATSTYTQESLGHHKGFEYGRGDNPTRLALETALASLEHGQHAFAFASGIAACDVVVRLLPAQSHIIAGHDLYGGVYRLFQQVHHDNHRVTYVDLSDSVQLINAIRSDTKILWVETPTNPLLQVYDIEKLAEVAHAAGLLVVVDNTFASPYLQNPLRHGADIVVHSTTKYIGGHSDVLGGAIVVNDDQLANRIKFLQNAAGAIIGPFEAWLTLRGLKTLALRMERHTVNAMKIAEFLQEHPRVRQVYYPGLSKGEAREILARQMKGFGGMISFELGGDADHALETARTVLARFRLFSLAESLGGVESLVGHPATMTHAAIPRAVRESRGIRDGLIRLSVGIEDVEDLLADIAQALGGDH</sequence>
<dbReference type="GO" id="GO:0019343">
    <property type="term" value="P:cysteine biosynthetic process via cystathionine"/>
    <property type="evidence" value="ECO:0007669"/>
    <property type="project" value="TreeGrafter"/>
</dbReference>
<dbReference type="InterPro" id="IPR015422">
    <property type="entry name" value="PyrdxlP-dep_Trfase_small"/>
</dbReference>
<dbReference type="AlphaFoldDB" id="A0A2T2XCG2"/>
<dbReference type="Gene3D" id="3.90.1150.10">
    <property type="entry name" value="Aspartate Aminotransferase, domain 1"/>
    <property type="match status" value="1"/>
</dbReference>
<dbReference type="NCBIfam" id="NF005871">
    <property type="entry name" value="PRK07811.1"/>
    <property type="match status" value="1"/>
</dbReference>
<dbReference type="GO" id="GO:0005737">
    <property type="term" value="C:cytoplasm"/>
    <property type="evidence" value="ECO:0007669"/>
    <property type="project" value="TreeGrafter"/>
</dbReference>
<evidence type="ECO:0000256" key="1">
    <source>
        <dbReference type="ARBA" id="ARBA00001933"/>
    </source>
</evidence>
<proteinExistence type="inferred from homology"/>
<dbReference type="Gene3D" id="3.40.640.10">
    <property type="entry name" value="Type I PLP-dependent aspartate aminotransferase-like (Major domain)"/>
    <property type="match status" value="1"/>
</dbReference>
<dbReference type="GO" id="GO:0019346">
    <property type="term" value="P:transsulfuration"/>
    <property type="evidence" value="ECO:0007669"/>
    <property type="project" value="InterPro"/>
</dbReference>
<dbReference type="Proteomes" id="UP000242972">
    <property type="component" value="Unassembled WGS sequence"/>
</dbReference>
<keyword evidence="3 4" id="KW-0663">Pyridoxal phosphate</keyword>
<dbReference type="InterPro" id="IPR015421">
    <property type="entry name" value="PyrdxlP-dep_Trfase_major"/>
</dbReference>
<dbReference type="FunFam" id="3.40.640.10:FF:000009">
    <property type="entry name" value="Cystathionine gamma-synthase homolog"/>
    <property type="match status" value="1"/>
</dbReference>
<dbReference type="Pfam" id="PF01053">
    <property type="entry name" value="Cys_Met_Meta_PP"/>
    <property type="match status" value="1"/>
</dbReference>
<comment type="similarity">
    <text evidence="2 5">Belongs to the trans-sulfuration enzymes family.</text>
</comment>
<gene>
    <name evidence="6" type="ORF">C7B46_15555</name>
</gene>
<dbReference type="PANTHER" id="PTHR11808:SF15">
    <property type="entry name" value="CYSTATHIONINE GAMMA-LYASE"/>
    <property type="match status" value="1"/>
</dbReference>
<comment type="caution">
    <text evidence="6">The sequence shown here is derived from an EMBL/GenBank/DDBJ whole genome shotgun (WGS) entry which is preliminary data.</text>
</comment>
<dbReference type="InterPro" id="IPR000277">
    <property type="entry name" value="Cys/Met-Metab_PyrdxlP-dep_enz"/>
</dbReference>